<dbReference type="InterPro" id="IPR002083">
    <property type="entry name" value="MATH/TRAF_dom"/>
</dbReference>
<dbReference type="Pfam" id="PF22486">
    <property type="entry name" value="MATH_2"/>
    <property type="match status" value="1"/>
</dbReference>
<dbReference type="Pfam" id="PF00651">
    <property type="entry name" value="BTB"/>
    <property type="match status" value="1"/>
</dbReference>
<sequence>MEDGPETDMRPPCLEPDVTFVVEQTEIRAHKLVLAMQSPVFAAQLRWQTNDGAAATRVVIEDMRASTFRAMLRFIYTDELPIKPTSKDQPACKQIYAARRREAMARDLLVAADRHKNSRSSSSKKAAPSSLITEIMERVAAHNSSSSDRVNGLPPGKTWSTYNMSQKVHGVHEFRIPNFRSVQSSHGVGHVIHSGAFHVGGYNWRIEVNPSGDAGEDQGNISVYLRLLTDPPDRGVEVSSTFKIFDPRRKSTMAIDYVEQQICAVYAGNNEGWGLGRLITLESAKSKYLAHDGSLTIHCNVALITNPYTITCSPTTRAMITVPESSIASQLGKLLAMLNFAYTDKLEPLVSTGAAGEMLGAACRFGLDRMRAICQNFLAENISKDNALDMLKLAHCHNCSKLEDCCIEFIRPWPLLAKEAKKTVSILQATPTLVEKGSNVRHISAGLHLSRY</sequence>
<dbReference type="InterPro" id="IPR011333">
    <property type="entry name" value="SKP1/BTB/POZ_sf"/>
</dbReference>
<dbReference type="SMART" id="SM00061">
    <property type="entry name" value="MATH"/>
    <property type="match status" value="1"/>
</dbReference>
<dbReference type="Gene3D" id="3.30.710.10">
    <property type="entry name" value="Potassium Channel Kv1.1, Chain A"/>
    <property type="match status" value="2"/>
</dbReference>
<dbReference type="EnsemblPlants" id="EMT19427">
    <property type="protein sequence ID" value="EMT19427"/>
    <property type="gene ID" value="F775_23079"/>
</dbReference>
<accession>R7WAK9</accession>
<dbReference type="SUPFAM" id="SSF49599">
    <property type="entry name" value="TRAF domain-like"/>
    <property type="match status" value="1"/>
</dbReference>
<dbReference type="Gene3D" id="2.60.210.10">
    <property type="entry name" value="Apoptosis, Tumor Necrosis Factor Receptor Associated Protein 2, Chain A"/>
    <property type="match status" value="1"/>
</dbReference>
<evidence type="ECO:0000256" key="1">
    <source>
        <dbReference type="ARBA" id="ARBA00004906"/>
    </source>
</evidence>
<dbReference type="GO" id="GO:0016567">
    <property type="term" value="P:protein ubiquitination"/>
    <property type="evidence" value="ECO:0007669"/>
    <property type="project" value="InterPro"/>
</dbReference>
<dbReference type="PANTHER" id="PTHR26379:SF494">
    <property type="entry name" value="BTB DOMAIN-CONTAINING PROTEIN"/>
    <property type="match status" value="1"/>
</dbReference>
<dbReference type="InterPro" id="IPR008974">
    <property type="entry name" value="TRAF-like"/>
</dbReference>
<dbReference type="InterPro" id="IPR045005">
    <property type="entry name" value="BPM1-6"/>
</dbReference>
<protein>
    <submittedName>
        <fullName evidence="2">Speckle-type POZ protein</fullName>
    </submittedName>
</protein>
<organism evidence="2">
    <name type="scientific">Aegilops tauschii</name>
    <name type="common">Tausch's goatgrass</name>
    <name type="synonym">Aegilops squarrosa</name>
    <dbReference type="NCBI Taxonomy" id="37682"/>
    <lineage>
        <taxon>Eukaryota</taxon>
        <taxon>Viridiplantae</taxon>
        <taxon>Streptophyta</taxon>
        <taxon>Embryophyta</taxon>
        <taxon>Tracheophyta</taxon>
        <taxon>Spermatophyta</taxon>
        <taxon>Magnoliopsida</taxon>
        <taxon>Liliopsida</taxon>
        <taxon>Poales</taxon>
        <taxon>Poaceae</taxon>
        <taxon>BOP clade</taxon>
        <taxon>Pooideae</taxon>
        <taxon>Triticodae</taxon>
        <taxon>Triticeae</taxon>
        <taxon>Triticinae</taxon>
        <taxon>Aegilops</taxon>
    </lineage>
</organism>
<name>R7WAK9_AEGTA</name>
<dbReference type="CDD" id="cd00121">
    <property type="entry name" value="MATH"/>
    <property type="match status" value="1"/>
</dbReference>
<evidence type="ECO:0000313" key="2">
    <source>
        <dbReference type="EnsemblPlants" id="EMT19427"/>
    </source>
</evidence>
<dbReference type="SUPFAM" id="SSF54695">
    <property type="entry name" value="POZ domain"/>
    <property type="match status" value="2"/>
</dbReference>
<dbReference type="PROSITE" id="PS50144">
    <property type="entry name" value="MATH"/>
    <property type="match status" value="1"/>
</dbReference>
<dbReference type="PROSITE" id="PS50097">
    <property type="entry name" value="BTB"/>
    <property type="match status" value="1"/>
</dbReference>
<comment type="pathway">
    <text evidence="1">Protein modification; protein ubiquitination.</text>
</comment>
<reference evidence="2" key="1">
    <citation type="submission" date="2015-06" db="UniProtKB">
        <authorList>
            <consortium name="EnsemblPlants"/>
        </authorList>
    </citation>
    <scope>IDENTIFICATION</scope>
</reference>
<proteinExistence type="predicted"/>
<dbReference type="CDD" id="cd14733">
    <property type="entry name" value="BACK"/>
    <property type="match status" value="1"/>
</dbReference>
<dbReference type="AlphaFoldDB" id="R7WAK9"/>
<dbReference type="SMART" id="SM00225">
    <property type="entry name" value="BTB"/>
    <property type="match status" value="2"/>
</dbReference>
<dbReference type="PANTHER" id="PTHR26379">
    <property type="entry name" value="BTB/POZ AND MATH DOMAIN-CONTAINING PROTEIN 1"/>
    <property type="match status" value="1"/>
</dbReference>
<dbReference type="InterPro" id="IPR000210">
    <property type="entry name" value="BTB/POZ_dom"/>
</dbReference>